<name>A0A1S2XDN0_CICAR</name>
<proteinExistence type="predicted"/>
<dbReference type="STRING" id="3827.A0A1S2XDN0"/>
<sequence length="562" mass="63104">MSIANSHSSSNSSDFEPQNDTASFPEKDPALNPRNPYYLHPGENPGAVLVAPPLNDNNYHNWSKAVKRALSSKNKIQFINGSLPQPASTHPDFELWDHANNMGDRNLSTFFTNLKILSDELEDLRPTPSCICLPSCKCNLSTAVNTFKQQEYVTCFLKGLNDNYANVRTQILLMDPLPSISKVYSMVVQQEPNTNPTTPDNTAFHINSGNPSFGGQGPPQPARGRGRDDPSTQLSKEDFKLLINLLHSSKQDSMHDNKKSANDSTNRVISSVSNTSSDSLNFSFWILDSGSSDHLTPRLACTSHNAIYTLDILHEAVLLASKPAYVPMQKNKKFSKDEGSFLPDLTSYRRLIGQLIYLSNTHPDISFSVQQLSQYMTAPTSEHHQAAIQILRYLKSSPAQGLFFPTSSYLQLKSFCDSDWASCPDTRKSITGFCIFLGDSLISWKSKKQATVSRSSTEAEYRAMASTVCELQWLTYLLNDFKVSYTKLALLYCDNQSARHIASNSSNHERTKHIELDCHIVSEKLQQHLFRLLPISSHLQLHHFILFYPSFYSYVHHLEGGY</sequence>
<evidence type="ECO:0000313" key="4">
    <source>
        <dbReference type="RefSeq" id="XP_004487728.1"/>
    </source>
</evidence>
<organism evidence="3 4">
    <name type="scientific">Cicer arietinum</name>
    <name type="common">Chickpea</name>
    <name type="synonym">Garbanzo</name>
    <dbReference type="NCBI Taxonomy" id="3827"/>
    <lineage>
        <taxon>Eukaryota</taxon>
        <taxon>Viridiplantae</taxon>
        <taxon>Streptophyta</taxon>
        <taxon>Embryophyta</taxon>
        <taxon>Tracheophyta</taxon>
        <taxon>Spermatophyta</taxon>
        <taxon>Magnoliopsida</taxon>
        <taxon>eudicotyledons</taxon>
        <taxon>Gunneridae</taxon>
        <taxon>Pentapetalae</taxon>
        <taxon>rosids</taxon>
        <taxon>fabids</taxon>
        <taxon>Fabales</taxon>
        <taxon>Fabaceae</taxon>
        <taxon>Papilionoideae</taxon>
        <taxon>50 kb inversion clade</taxon>
        <taxon>NPAAA clade</taxon>
        <taxon>Hologalegina</taxon>
        <taxon>IRL clade</taxon>
        <taxon>Cicereae</taxon>
        <taxon>Cicer</taxon>
    </lineage>
</organism>
<dbReference type="InterPro" id="IPR043502">
    <property type="entry name" value="DNA/RNA_pol_sf"/>
</dbReference>
<dbReference type="InterPro" id="IPR029472">
    <property type="entry name" value="Copia-like_N"/>
</dbReference>
<dbReference type="Pfam" id="PF14244">
    <property type="entry name" value="Retrotran_gag_3"/>
    <property type="match status" value="1"/>
</dbReference>
<dbReference type="AlphaFoldDB" id="A0A1S2XDN0"/>
<reference evidence="3" key="1">
    <citation type="journal article" date="2013" name="Nat. Biotechnol.">
        <title>Draft genome sequence of chickpea (Cicer arietinum) provides a resource for trait improvement.</title>
        <authorList>
            <person name="Varshney R.K."/>
            <person name="Song C."/>
            <person name="Saxena R.K."/>
            <person name="Azam S."/>
            <person name="Yu S."/>
            <person name="Sharpe A.G."/>
            <person name="Cannon S."/>
            <person name="Baek J."/>
            <person name="Rosen B.D."/>
            <person name="Tar'an B."/>
            <person name="Millan T."/>
            <person name="Zhang X."/>
            <person name="Ramsay L.D."/>
            <person name="Iwata A."/>
            <person name="Wang Y."/>
            <person name="Nelson W."/>
            <person name="Farmer A.D."/>
            <person name="Gaur P.M."/>
            <person name="Soderlund C."/>
            <person name="Penmetsa R.V."/>
            <person name="Xu C."/>
            <person name="Bharti A.K."/>
            <person name="He W."/>
            <person name="Winter P."/>
            <person name="Zhao S."/>
            <person name="Hane J.K."/>
            <person name="Carrasquilla-Garcia N."/>
            <person name="Condie J.A."/>
            <person name="Upadhyaya H.D."/>
            <person name="Luo M.C."/>
            <person name="Thudi M."/>
            <person name="Gowda C.L."/>
            <person name="Singh N.P."/>
            <person name="Lichtenzveig J."/>
            <person name="Gali K.K."/>
            <person name="Rubio J."/>
            <person name="Nadarajan N."/>
            <person name="Dolezel J."/>
            <person name="Bansal K.C."/>
            <person name="Xu X."/>
            <person name="Edwards D."/>
            <person name="Zhang G."/>
            <person name="Kahl G."/>
            <person name="Gil J."/>
            <person name="Singh K.B."/>
            <person name="Datta S.K."/>
            <person name="Jackson S.A."/>
            <person name="Wang J."/>
            <person name="Cook D.R."/>
        </authorList>
    </citation>
    <scope>NUCLEOTIDE SEQUENCE [LARGE SCALE GENOMIC DNA]</scope>
    <source>
        <strain evidence="3">cv. CDC Frontier</strain>
    </source>
</reference>
<reference evidence="4" key="2">
    <citation type="submission" date="2025-08" db="UniProtKB">
        <authorList>
            <consortium name="RefSeq"/>
        </authorList>
    </citation>
    <scope>IDENTIFICATION</scope>
    <source>
        <tissue evidence="4">Etiolated seedlings</tissue>
    </source>
</reference>
<dbReference type="Proteomes" id="UP000087171">
    <property type="component" value="Chromosome Ca1"/>
</dbReference>
<dbReference type="RefSeq" id="XP_004487728.1">
    <property type="nucleotide sequence ID" value="XM_004487671.1"/>
</dbReference>
<dbReference type="PANTHER" id="PTHR11439">
    <property type="entry name" value="GAG-POL-RELATED RETROTRANSPOSON"/>
    <property type="match status" value="1"/>
</dbReference>
<evidence type="ECO:0000259" key="2">
    <source>
        <dbReference type="Pfam" id="PF14244"/>
    </source>
</evidence>
<keyword evidence="3" id="KW-1185">Reference proteome</keyword>
<accession>A0A1S2XDN0</accession>
<feature type="region of interest" description="Disordered" evidence="1">
    <location>
        <begin position="191"/>
        <end position="233"/>
    </location>
</feature>
<dbReference type="SUPFAM" id="SSF56672">
    <property type="entry name" value="DNA/RNA polymerases"/>
    <property type="match status" value="1"/>
</dbReference>
<feature type="compositionally biased region" description="Low complexity" evidence="1">
    <location>
        <begin position="1"/>
        <end position="13"/>
    </location>
</feature>
<evidence type="ECO:0000313" key="3">
    <source>
        <dbReference type="Proteomes" id="UP000087171"/>
    </source>
</evidence>
<protein>
    <submittedName>
        <fullName evidence="4">Uncharacterized protein LOC101496141</fullName>
    </submittedName>
</protein>
<feature type="region of interest" description="Disordered" evidence="1">
    <location>
        <begin position="1"/>
        <end position="39"/>
    </location>
</feature>
<dbReference type="PANTHER" id="PTHR11439:SF498">
    <property type="entry name" value="DNAK FAMILY PROTEIN"/>
    <property type="match status" value="1"/>
</dbReference>
<dbReference type="CDD" id="cd09272">
    <property type="entry name" value="RNase_HI_RT_Ty1"/>
    <property type="match status" value="1"/>
</dbReference>
<feature type="compositionally biased region" description="Low complexity" evidence="1">
    <location>
        <begin position="192"/>
        <end position="202"/>
    </location>
</feature>
<gene>
    <name evidence="4" type="primary">LOC101496141</name>
</gene>
<dbReference type="PaxDb" id="3827-XP_004487728.1"/>
<evidence type="ECO:0000256" key="1">
    <source>
        <dbReference type="SAM" id="MobiDB-lite"/>
    </source>
</evidence>
<dbReference type="OrthoDB" id="412581at2759"/>
<feature type="domain" description="Retrotransposon Copia-like N-terminal" evidence="2">
    <location>
        <begin position="40"/>
        <end position="87"/>
    </location>
</feature>
<dbReference type="eggNOG" id="KOG0017">
    <property type="taxonomic scope" value="Eukaryota"/>
</dbReference>